<reference evidence="3" key="1">
    <citation type="journal article" date="2015" name="PLoS Genet.">
        <title>Genome Sequence and Transcriptome Analyses of Chrysochromulina tobin: Metabolic Tools for Enhanced Algal Fitness in the Prominent Order Prymnesiales (Haptophyceae).</title>
        <authorList>
            <person name="Hovde B.T."/>
            <person name="Deodato C.R."/>
            <person name="Hunsperger H.M."/>
            <person name="Ryken S.A."/>
            <person name="Yost W."/>
            <person name="Jha R.K."/>
            <person name="Patterson J."/>
            <person name="Monnat R.J. Jr."/>
            <person name="Barlow S.B."/>
            <person name="Starkenburg S.R."/>
            <person name="Cattolico R.A."/>
        </authorList>
    </citation>
    <scope>NUCLEOTIDE SEQUENCE</scope>
    <source>
        <strain evidence="3">CCMP291</strain>
    </source>
</reference>
<comment type="caution">
    <text evidence="2">The sequence shown here is derived from an EMBL/GenBank/DDBJ whole genome shotgun (WGS) entry which is preliminary data.</text>
</comment>
<name>A0A0M0K9B1_9EUKA</name>
<keyword evidence="3" id="KW-1185">Reference proteome</keyword>
<evidence type="ECO:0000313" key="2">
    <source>
        <dbReference type="EMBL" id="KOO34963.1"/>
    </source>
</evidence>
<feature type="region of interest" description="Disordered" evidence="1">
    <location>
        <begin position="1"/>
        <end position="50"/>
    </location>
</feature>
<dbReference type="Proteomes" id="UP000037460">
    <property type="component" value="Unassembled WGS sequence"/>
</dbReference>
<proteinExistence type="predicted"/>
<evidence type="ECO:0000256" key="1">
    <source>
        <dbReference type="SAM" id="MobiDB-lite"/>
    </source>
</evidence>
<feature type="compositionally biased region" description="Low complexity" evidence="1">
    <location>
        <begin position="29"/>
        <end position="46"/>
    </location>
</feature>
<gene>
    <name evidence="2" type="ORF">Ctob_009505</name>
</gene>
<organism evidence="2 3">
    <name type="scientific">Chrysochromulina tobinii</name>
    <dbReference type="NCBI Taxonomy" id="1460289"/>
    <lineage>
        <taxon>Eukaryota</taxon>
        <taxon>Haptista</taxon>
        <taxon>Haptophyta</taxon>
        <taxon>Prymnesiophyceae</taxon>
        <taxon>Prymnesiales</taxon>
        <taxon>Chrysochromulinaceae</taxon>
        <taxon>Chrysochromulina</taxon>
    </lineage>
</organism>
<accession>A0A0M0K9B1</accession>
<dbReference type="AlphaFoldDB" id="A0A0M0K9B1"/>
<dbReference type="EMBL" id="JWZX01001029">
    <property type="protein sequence ID" value="KOO34963.1"/>
    <property type="molecule type" value="Genomic_DNA"/>
</dbReference>
<protein>
    <submittedName>
        <fullName evidence="2">Uncharacterized protein</fullName>
    </submittedName>
</protein>
<sequence>MKRVKAPRASEQERLTITAAAPSCSAEPQPQQARASGASQSSSTAIESDDWTGSMVAPLRSWAWRALETARGELRLAMDSVVEDMEAVSEALSSHTLVGEATSSIRSLDCRGGVSSESALDEESTRVDDFFTPAVVRIEYEQADCIAPPQRCDGFEKRHSGVWTVEQVSLVSSLAALLPGQPVAILFDALLVREMALAVPAKISG</sequence>
<evidence type="ECO:0000313" key="3">
    <source>
        <dbReference type="Proteomes" id="UP000037460"/>
    </source>
</evidence>